<sequence length="67" mass="7396">MPVRRAHRKPKRAAGREQTRAAGRAKGGFRLIALEPVANRSDRTATYAARAQSIATPWRVAIRVMVA</sequence>
<reference evidence="2 3" key="1">
    <citation type="submission" date="2016-12" db="EMBL/GenBank/DDBJ databases">
        <authorList>
            <person name="Song W.-J."/>
            <person name="Kurnit D.M."/>
        </authorList>
    </citation>
    <scope>NUCLEOTIDE SEQUENCE [LARGE SCALE GENOMIC DNA]</scope>
    <source>
        <strain evidence="2 3">DSM 19599</strain>
    </source>
</reference>
<gene>
    <name evidence="2" type="ORF">SAMN02745172_04064</name>
</gene>
<keyword evidence="3" id="KW-1185">Reference proteome</keyword>
<evidence type="ECO:0000256" key="1">
    <source>
        <dbReference type="SAM" id="MobiDB-lite"/>
    </source>
</evidence>
<dbReference type="Proteomes" id="UP000186406">
    <property type="component" value="Unassembled WGS sequence"/>
</dbReference>
<feature type="region of interest" description="Disordered" evidence="1">
    <location>
        <begin position="1"/>
        <end position="23"/>
    </location>
</feature>
<accession>A0A1M7ZRV5</accession>
<protein>
    <submittedName>
        <fullName evidence="2">Uncharacterized protein</fullName>
    </submittedName>
</protein>
<dbReference type="AlphaFoldDB" id="A0A1M7ZRV5"/>
<name>A0A1M7ZRV5_9HYPH</name>
<proteinExistence type="predicted"/>
<evidence type="ECO:0000313" key="2">
    <source>
        <dbReference type="EMBL" id="SHO67386.1"/>
    </source>
</evidence>
<feature type="compositionally biased region" description="Basic residues" evidence="1">
    <location>
        <begin position="1"/>
        <end position="13"/>
    </location>
</feature>
<evidence type="ECO:0000313" key="3">
    <source>
        <dbReference type="Proteomes" id="UP000186406"/>
    </source>
</evidence>
<organism evidence="2 3">
    <name type="scientific">Pseudoxanthobacter soli DSM 19599</name>
    <dbReference type="NCBI Taxonomy" id="1123029"/>
    <lineage>
        <taxon>Bacteria</taxon>
        <taxon>Pseudomonadati</taxon>
        <taxon>Pseudomonadota</taxon>
        <taxon>Alphaproteobacteria</taxon>
        <taxon>Hyphomicrobiales</taxon>
        <taxon>Segnochrobactraceae</taxon>
        <taxon>Pseudoxanthobacter</taxon>
    </lineage>
</organism>
<dbReference type="EMBL" id="FRXO01000013">
    <property type="protein sequence ID" value="SHO67386.1"/>
    <property type="molecule type" value="Genomic_DNA"/>
</dbReference>